<dbReference type="Gene3D" id="3.40.50.1820">
    <property type="entry name" value="alpha/beta hydrolase"/>
    <property type="match status" value="1"/>
</dbReference>
<dbReference type="OrthoDB" id="8480037at2"/>
<dbReference type="SUPFAM" id="SSF53474">
    <property type="entry name" value="alpha/beta-Hydrolases"/>
    <property type="match status" value="1"/>
</dbReference>
<dbReference type="PANTHER" id="PTHR11487">
    <property type="entry name" value="THIOESTERASE"/>
    <property type="match status" value="1"/>
</dbReference>
<dbReference type="InterPro" id="IPR001031">
    <property type="entry name" value="Thioesterase"/>
</dbReference>
<comment type="caution">
    <text evidence="3">The sequence shown here is derived from an EMBL/GenBank/DDBJ whole genome shotgun (WGS) entry which is preliminary data.</text>
</comment>
<evidence type="ECO:0000313" key="3">
    <source>
        <dbReference type="EMBL" id="KJE23039.1"/>
    </source>
</evidence>
<dbReference type="GO" id="GO:0008610">
    <property type="term" value="P:lipid biosynthetic process"/>
    <property type="evidence" value="ECO:0007669"/>
    <property type="project" value="TreeGrafter"/>
</dbReference>
<sequence length="264" mass="29103">MNSWLSAGRAPNPHAEFRLFCLPYAGGGAAVYRGWSDIAPEALDICAPELPGRGRRLQEPPFLRLAPLVRALADRLTPAFDRPFAIFGHSMGALIAFELAMELRERGGAQPAHLFVAAKSAPGRQSGRPPIHAASDAAMIRELRRLNGTPQVLLENRELMELMLPTLRADFSLVETYRYRERPPLDVPITIFGGTEDRLVPPSELDEWHGLSRRGSRLEMFPGDHFFLHSAATRLVASVAQDLGLLPRASLVLQVTTGEQQTAE</sequence>
<feature type="domain" description="Thioesterase" evidence="2">
    <location>
        <begin position="18"/>
        <end position="237"/>
    </location>
</feature>
<dbReference type="EMBL" id="JYFN01000017">
    <property type="protein sequence ID" value="KJE23039.1"/>
    <property type="molecule type" value="Genomic_DNA"/>
</dbReference>
<reference evidence="4" key="1">
    <citation type="submission" date="2015-02" db="EMBL/GenBank/DDBJ databases">
        <title>Draft Genome of Frankia sp. CpI1-S.</title>
        <authorList>
            <person name="Oshone R.T."/>
            <person name="Ngom M."/>
            <person name="Ghodhbane-Gtari F."/>
            <person name="Gtari M."/>
            <person name="Morris K."/>
            <person name="Thomas K."/>
            <person name="Sen A."/>
            <person name="Tisa L.S."/>
        </authorList>
    </citation>
    <scope>NUCLEOTIDE SEQUENCE [LARGE SCALE GENOMIC DNA]</scope>
    <source>
        <strain evidence="4">CpI1-S</strain>
    </source>
</reference>
<reference evidence="3 4" key="2">
    <citation type="journal article" date="2016" name="Genome Announc.">
        <title>Permanent Draft Genome Sequences for Two Variants of Frankia sp. Strain CpI1, the First Frankia Strain Isolated from Root Nodules of Comptonia peregrina.</title>
        <authorList>
            <person name="Oshone R."/>
            <person name="Hurst S.G.IV."/>
            <person name="Abebe-Akele F."/>
            <person name="Simpson S."/>
            <person name="Morris K."/>
            <person name="Thomas W.K."/>
            <person name="Tisa L.S."/>
        </authorList>
    </citation>
    <scope>NUCLEOTIDE SEQUENCE [LARGE SCALE GENOMIC DNA]</scope>
    <source>
        <strain evidence="4">CpI1-S</strain>
    </source>
</reference>
<dbReference type="RefSeq" id="WP_044885282.1">
    <property type="nucleotide sequence ID" value="NZ_JYFN01000017.1"/>
</dbReference>
<dbReference type="Pfam" id="PF00975">
    <property type="entry name" value="Thioesterase"/>
    <property type="match status" value="1"/>
</dbReference>
<dbReference type="InterPro" id="IPR029058">
    <property type="entry name" value="AB_hydrolase_fold"/>
</dbReference>
<dbReference type="Proteomes" id="UP000032545">
    <property type="component" value="Unassembled WGS sequence"/>
</dbReference>
<evidence type="ECO:0000259" key="2">
    <source>
        <dbReference type="Pfam" id="PF00975"/>
    </source>
</evidence>
<proteinExistence type="inferred from homology"/>
<evidence type="ECO:0000256" key="1">
    <source>
        <dbReference type="ARBA" id="ARBA00007169"/>
    </source>
</evidence>
<name>A0A0D8BGD6_9ACTN</name>
<gene>
    <name evidence="3" type="ORF">FF36_02641</name>
</gene>
<comment type="similarity">
    <text evidence="1">Belongs to the thioesterase family.</text>
</comment>
<keyword evidence="4" id="KW-1185">Reference proteome</keyword>
<dbReference type="PANTHER" id="PTHR11487:SF0">
    <property type="entry name" value="S-ACYL FATTY ACID SYNTHASE THIOESTERASE, MEDIUM CHAIN"/>
    <property type="match status" value="1"/>
</dbReference>
<protein>
    <submittedName>
        <fullName evidence="3">Putative thioesterase involved in non-ribosomal peptide biosynthesis</fullName>
    </submittedName>
</protein>
<dbReference type="InterPro" id="IPR012223">
    <property type="entry name" value="TEII"/>
</dbReference>
<organism evidence="3 4">
    <name type="scientific">Frankia torreyi</name>
    <dbReference type="NCBI Taxonomy" id="1856"/>
    <lineage>
        <taxon>Bacteria</taxon>
        <taxon>Bacillati</taxon>
        <taxon>Actinomycetota</taxon>
        <taxon>Actinomycetes</taxon>
        <taxon>Frankiales</taxon>
        <taxon>Frankiaceae</taxon>
        <taxon>Frankia</taxon>
    </lineage>
</organism>
<accession>A0A0D8BGD6</accession>
<evidence type="ECO:0000313" key="4">
    <source>
        <dbReference type="Proteomes" id="UP000032545"/>
    </source>
</evidence>
<dbReference type="AlphaFoldDB" id="A0A0D8BGD6"/>